<dbReference type="Pfam" id="PF03055">
    <property type="entry name" value="RPE65"/>
    <property type="match status" value="1"/>
</dbReference>
<feature type="non-terminal residue" evidence="6">
    <location>
        <position position="407"/>
    </location>
</feature>
<dbReference type="InterPro" id="IPR004294">
    <property type="entry name" value="Carotenoid_Oase"/>
</dbReference>
<keyword evidence="4 5" id="KW-0408">Iron</keyword>
<dbReference type="PANTHER" id="PTHR10543:SF24">
    <property type="entry name" value="CAROTENOID ISOMEROOXYGENASE"/>
    <property type="match status" value="1"/>
</dbReference>
<proteinExistence type="inferred from homology"/>
<dbReference type="PANTHER" id="PTHR10543">
    <property type="entry name" value="BETA-CAROTENE DIOXYGENASE"/>
    <property type="match status" value="1"/>
</dbReference>
<evidence type="ECO:0000256" key="4">
    <source>
        <dbReference type="ARBA" id="ARBA00023004"/>
    </source>
</evidence>
<protein>
    <submittedName>
        <fullName evidence="6">Retinoid isomerohydrolase</fullName>
    </submittedName>
</protein>
<dbReference type="GO" id="GO:0010436">
    <property type="term" value="F:carotenoid dioxygenase activity"/>
    <property type="evidence" value="ECO:0007669"/>
    <property type="project" value="TreeGrafter"/>
</dbReference>
<keyword evidence="3" id="KW-0560">Oxidoreductase</keyword>
<keyword evidence="2 5" id="KW-0479">Metal-binding</keyword>
<keyword evidence="7" id="KW-1185">Reference proteome</keyword>
<dbReference type="GO" id="GO:0003834">
    <property type="term" value="F:beta-carotene 15,15'-dioxygenase activity"/>
    <property type="evidence" value="ECO:0007669"/>
    <property type="project" value="TreeGrafter"/>
</dbReference>
<comment type="cofactor">
    <cofactor evidence="5">
        <name>Fe(2+)</name>
        <dbReference type="ChEBI" id="CHEBI:29033"/>
    </cofactor>
    <text evidence="5">Binds 1 Fe(2+) ion per subunit.</text>
</comment>
<gene>
    <name evidence="6" type="ORF">X975_26520</name>
</gene>
<evidence type="ECO:0000256" key="3">
    <source>
        <dbReference type="ARBA" id="ARBA00023002"/>
    </source>
</evidence>
<dbReference type="GO" id="GO:0046872">
    <property type="term" value="F:metal ion binding"/>
    <property type="evidence" value="ECO:0007669"/>
    <property type="project" value="UniProtKB-KW"/>
</dbReference>
<keyword evidence="6" id="KW-0378">Hydrolase</keyword>
<dbReference type="GO" id="GO:0042574">
    <property type="term" value="P:retinal metabolic process"/>
    <property type="evidence" value="ECO:0007669"/>
    <property type="project" value="TreeGrafter"/>
</dbReference>
<sequence length="407" mass="45940">METVSPSAALPYLRSCKKECDKAIEGELKGEIPKWLKGCLIRVGSGLIEVGEDKFNHIFDGLALMHRFAFQDGRVTYQSRFLRSDSYCKAMKANRIVQSEFATRGIPDPCKTIFQRFASLFNLEETTDNDLVNIILFSDEAYACSEANNIWKINPDTLESLEKVTLSRHVPVNVAIAHAHEDTDGTVYNVGSSFGMNCTYSLLKFPPKESKNANPFEHGSVICVIPSSKRFHLSYHHSFGMTENYFVFVEQPLHISIPKIAWNHFVAGTYSDALHWDSNGQCRFHVVRRTDGKLLDTVYVSKGFFLFHHIDAYEEDGHLVVDMCIYEQGDAIKTLYVKALEELFTNPKKFSEPFVSRAKRFVLPLEISGENIEEDKNLVTLANSEAKAYRQSGGSIFLEPECLTGSG</sequence>
<dbReference type="OrthoDB" id="1069523at2759"/>
<dbReference type="AlphaFoldDB" id="A0A087T832"/>
<dbReference type="Proteomes" id="UP000054359">
    <property type="component" value="Unassembled WGS sequence"/>
</dbReference>
<feature type="binding site" evidence="5">
    <location>
        <position position="237"/>
    </location>
    <ligand>
        <name>Fe cation</name>
        <dbReference type="ChEBI" id="CHEBI:24875"/>
        <note>catalytic</note>
    </ligand>
</feature>
<feature type="binding site" evidence="5">
    <location>
        <position position="178"/>
    </location>
    <ligand>
        <name>Fe cation</name>
        <dbReference type="ChEBI" id="CHEBI:24875"/>
        <note>catalytic</note>
    </ligand>
</feature>
<dbReference type="STRING" id="407821.A0A087T832"/>
<dbReference type="EMBL" id="KK113888">
    <property type="protein sequence ID" value="KFM61271.1"/>
    <property type="molecule type" value="Genomic_DNA"/>
</dbReference>
<evidence type="ECO:0000256" key="1">
    <source>
        <dbReference type="ARBA" id="ARBA00006787"/>
    </source>
</evidence>
<evidence type="ECO:0000313" key="7">
    <source>
        <dbReference type="Proteomes" id="UP000054359"/>
    </source>
</evidence>
<name>A0A087T832_STEMI</name>
<reference evidence="6 7" key="1">
    <citation type="submission" date="2013-11" db="EMBL/GenBank/DDBJ databases">
        <title>Genome sequencing of Stegodyphus mimosarum.</title>
        <authorList>
            <person name="Bechsgaard J."/>
        </authorList>
    </citation>
    <scope>NUCLEOTIDE SEQUENCE [LARGE SCALE GENOMIC DNA]</scope>
</reference>
<organism evidence="6 7">
    <name type="scientific">Stegodyphus mimosarum</name>
    <name type="common">African social velvet spider</name>
    <dbReference type="NCBI Taxonomy" id="407821"/>
    <lineage>
        <taxon>Eukaryota</taxon>
        <taxon>Metazoa</taxon>
        <taxon>Ecdysozoa</taxon>
        <taxon>Arthropoda</taxon>
        <taxon>Chelicerata</taxon>
        <taxon>Arachnida</taxon>
        <taxon>Araneae</taxon>
        <taxon>Araneomorphae</taxon>
        <taxon>Entelegynae</taxon>
        <taxon>Eresoidea</taxon>
        <taxon>Eresidae</taxon>
        <taxon>Stegodyphus</taxon>
    </lineage>
</organism>
<feature type="binding site" evidence="5">
    <location>
        <position position="308"/>
    </location>
    <ligand>
        <name>Fe cation</name>
        <dbReference type="ChEBI" id="CHEBI:24875"/>
        <note>catalytic</note>
    </ligand>
</feature>
<dbReference type="OMA" id="WVWQEAD"/>
<accession>A0A087T832</accession>
<evidence type="ECO:0000256" key="2">
    <source>
        <dbReference type="ARBA" id="ARBA00022723"/>
    </source>
</evidence>
<evidence type="ECO:0000256" key="5">
    <source>
        <dbReference type="PIRSR" id="PIRSR604294-1"/>
    </source>
</evidence>
<dbReference type="GO" id="GO:0016787">
    <property type="term" value="F:hydrolase activity"/>
    <property type="evidence" value="ECO:0007669"/>
    <property type="project" value="UniProtKB-KW"/>
</dbReference>
<dbReference type="GO" id="GO:0016121">
    <property type="term" value="P:carotene catabolic process"/>
    <property type="evidence" value="ECO:0007669"/>
    <property type="project" value="TreeGrafter"/>
</dbReference>
<evidence type="ECO:0000313" key="6">
    <source>
        <dbReference type="EMBL" id="KFM61271.1"/>
    </source>
</evidence>
<comment type="similarity">
    <text evidence="1">Belongs to the carotenoid oxygenase family.</text>
</comment>